<dbReference type="PANTHER" id="PTHR45523">
    <property type="entry name" value="TETRATRICOPEPTIDE REPEAT (TPR)-CONTAINING PROTEIN-RELATED"/>
    <property type="match status" value="1"/>
</dbReference>
<name>A0A9R1WLY4_LACSA</name>
<dbReference type="PANTHER" id="PTHR45523:SF1">
    <property type="entry name" value="TETRATRICOPEPTIDE REPEAT (TPR)-CONTAINING PROTEIN"/>
    <property type="match status" value="1"/>
</dbReference>
<sequence length="161" mass="17701">MASAAAASAAPKITIPTEYCPDNLHPTKLLLDLGNLIIRTQDDDDDDDDDVSHEKDIYLQFGVVLSVVSAFFVDGDYHWSQRSLTGGFGGSSQSSIVSFLPIIDKCGVTCKLQQGEDNDNEGLAHPWDQADIEGWLDALNWKGVGNRKAVWQRRYFLIGKG</sequence>
<dbReference type="Proteomes" id="UP000235145">
    <property type="component" value="Unassembled WGS sequence"/>
</dbReference>
<gene>
    <name evidence="1" type="ORF">LSAT_V11C900488470</name>
</gene>
<evidence type="ECO:0000313" key="2">
    <source>
        <dbReference type="Proteomes" id="UP000235145"/>
    </source>
</evidence>
<comment type="caution">
    <text evidence="1">The sequence shown here is derived from an EMBL/GenBank/DDBJ whole genome shotgun (WGS) entry which is preliminary data.</text>
</comment>
<dbReference type="AlphaFoldDB" id="A0A9R1WLY4"/>
<accession>A0A9R1WLY4</accession>
<proteinExistence type="predicted"/>
<keyword evidence="2" id="KW-1185">Reference proteome</keyword>
<evidence type="ECO:0000313" key="1">
    <source>
        <dbReference type="EMBL" id="KAJ0185005.1"/>
    </source>
</evidence>
<reference evidence="1 2" key="1">
    <citation type="journal article" date="2017" name="Nat. Commun.">
        <title>Genome assembly with in vitro proximity ligation data and whole-genome triplication in lettuce.</title>
        <authorList>
            <person name="Reyes-Chin-Wo S."/>
            <person name="Wang Z."/>
            <person name="Yang X."/>
            <person name="Kozik A."/>
            <person name="Arikit S."/>
            <person name="Song C."/>
            <person name="Xia L."/>
            <person name="Froenicke L."/>
            <person name="Lavelle D.O."/>
            <person name="Truco M.J."/>
            <person name="Xia R."/>
            <person name="Zhu S."/>
            <person name="Xu C."/>
            <person name="Xu H."/>
            <person name="Xu X."/>
            <person name="Cox K."/>
            <person name="Korf I."/>
            <person name="Meyers B.C."/>
            <person name="Michelmore R.W."/>
        </authorList>
    </citation>
    <scope>NUCLEOTIDE SEQUENCE [LARGE SCALE GENOMIC DNA]</scope>
    <source>
        <strain evidence="2">cv. Salinas</strain>
        <tissue evidence="1">Seedlings</tissue>
    </source>
</reference>
<organism evidence="1 2">
    <name type="scientific">Lactuca sativa</name>
    <name type="common">Garden lettuce</name>
    <dbReference type="NCBI Taxonomy" id="4236"/>
    <lineage>
        <taxon>Eukaryota</taxon>
        <taxon>Viridiplantae</taxon>
        <taxon>Streptophyta</taxon>
        <taxon>Embryophyta</taxon>
        <taxon>Tracheophyta</taxon>
        <taxon>Spermatophyta</taxon>
        <taxon>Magnoliopsida</taxon>
        <taxon>eudicotyledons</taxon>
        <taxon>Gunneridae</taxon>
        <taxon>Pentapetalae</taxon>
        <taxon>asterids</taxon>
        <taxon>campanulids</taxon>
        <taxon>Asterales</taxon>
        <taxon>Asteraceae</taxon>
        <taxon>Cichorioideae</taxon>
        <taxon>Cichorieae</taxon>
        <taxon>Lactucinae</taxon>
        <taxon>Lactuca</taxon>
    </lineage>
</organism>
<protein>
    <submittedName>
        <fullName evidence="1">Uncharacterized protein</fullName>
    </submittedName>
</protein>
<dbReference type="EMBL" id="NBSK02000009">
    <property type="protein sequence ID" value="KAJ0185005.1"/>
    <property type="molecule type" value="Genomic_DNA"/>
</dbReference>